<dbReference type="OrthoDB" id="9805698at2"/>
<dbReference type="PANTHER" id="PTHR47788">
    <property type="entry name" value="POLYA POLYMERASE"/>
    <property type="match status" value="1"/>
</dbReference>
<sequence>MKNVLTQKLKTLPAPMAGFISQAGDLADEMGLRAYLVGGFVRDLLLGSGHFDIDLVVEGDGIRFAQECGRRLSLKVVAHGHFGTATLHGLEGFKADIASARKEIYEKPAALPCVSKGGIKDDLFRRDFTINAMAIGINRHCYGEIFDFYGGRRDLESKTIRAMHPLSFIDDPTRILRAVRFEKRFSFRLESRTLLWIRQALARRMLFCVQKHRLRDELILIFKERRPVPVLKRLWGLCGYSFISPGLVYREGWNAAHTRMQKAACWFAAHAAHKRSLDTYVMLMCLFFEGLALRRLKETMLAFAFRKGESRRVLSYRKDAAVLERRLAKQDLRPSEAYRLLEPLAYEVVVLVYALSAKKRVKDRIRDYLVVHHGTRLHVRGEDLAFLGFRPGPHFKKILMAILYAKVDGKLEGKNEELALAKKMMVRLSRCAPVCR</sequence>
<comment type="similarity">
    <text evidence="2 11">Belongs to the tRNA nucleotidyltransferase/poly(A) polymerase family.</text>
</comment>
<evidence type="ECO:0000256" key="10">
    <source>
        <dbReference type="ARBA" id="ARBA00022884"/>
    </source>
</evidence>
<dbReference type="AlphaFoldDB" id="A0A410P5N5"/>
<evidence type="ECO:0000259" key="12">
    <source>
        <dbReference type="Pfam" id="PF01743"/>
    </source>
</evidence>
<comment type="cofactor">
    <cofactor evidence="1">
        <name>Mg(2+)</name>
        <dbReference type="ChEBI" id="CHEBI:18420"/>
    </cofactor>
</comment>
<keyword evidence="5" id="KW-0819">tRNA processing</keyword>
<dbReference type="InterPro" id="IPR002646">
    <property type="entry name" value="PolA_pol_head_dom"/>
</dbReference>
<evidence type="ECO:0000256" key="7">
    <source>
        <dbReference type="ARBA" id="ARBA00022723"/>
    </source>
</evidence>
<evidence type="ECO:0000256" key="3">
    <source>
        <dbReference type="ARBA" id="ARBA00022555"/>
    </source>
</evidence>
<dbReference type="InterPro" id="IPR043519">
    <property type="entry name" value="NT_sf"/>
</dbReference>
<keyword evidence="8" id="KW-0547">Nucleotide-binding</keyword>
<dbReference type="KEGG" id="vai:BU251_05835"/>
<evidence type="ECO:0000256" key="5">
    <source>
        <dbReference type="ARBA" id="ARBA00022694"/>
    </source>
</evidence>
<keyword evidence="10 11" id="KW-0694">RNA-binding</keyword>
<evidence type="ECO:0000256" key="9">
    <source>
        <dbReference type="ARBA" id="ARBA00022842"/>
    </source>
</evidence>
<dbReference type="PANTHER" id="PTHR47788:SF1">
    <property type="entry name" value="A-ADDING TRNA NUCLEOTIDYLTRANSFERASE"/>
    <property type="match status" value="1"/>
</dbReference>
<dbReference type="RefSeq" id="WP_128700077.1">
    <property type="nucleotide sequence ID" value="NZ_CP019384.1"/>
</dbReference>
<dbReference type="GO" id="GO:0016779">
    <property type="term" value="F:nucleotidyltransferase activity"/>
    <property type="evidence" value="ECO:0007669"/>
    <property type="project" value="UniProtKB-KW"/>
</dbReference>
<accession>A0A410P5N5</accession>
<dbReference type="GO" id="GO:0000166">
    <property type="term" value="F:nucleotide binding"/>
    <property type="evidence" value="ECO:0007669"/>
    <property type="project" value="UniProtKB-KW"/>
</dbReference>
<evidence type="ECO:0000256" key="8">
    <source>
        <dbReference type="ARBA" id="ARBA00022741"/>
    </source>
</evidence>
<dbReference type="Pfam" id="PF01743">
    <property type="entry name" value="PolyA_pol"/>
    <property type="match status" value="1"/>
</dbReference>
<dbReference type="Gene3D" id="3.30.460.10">
    <property type="entry name" value="Beta Polymerase, domain 2"/>
    <property type="match status" value="1"/>
</dbReference>
<reference evidence="13 14" key="1">
    <citation type="submission" date="2017-01" db="EMBL/GenBank/DDBJ databases">
        <title>First insights into the biology of 'candidatus Vampirococcus archaeovorus'.</title>
        <authorList>
            <person name="Kizina J."/>
            <person name="Jordan S."/>
            <person name="Stueber K."/>
            <person name="Reinhardt R."/>
            <person name="Harder J."/>
        </authorList>
    </citation>
    <scope>NUCLEOTIDE SEQUENCE [LARGE SCALE GENOMIC DNA]</scope>
    <source>
        <strain evidence="13 14">LiM</strain>
    </source>
</reference>
<dbReference type="SUPFAM" id="SSF81891">
    <property type="entry name" value="Poly A polymerase C-terminal region-like"/>
    <property type="match status" value="1"/>
</dbReference>
<organism evidence="13 14">
    <name type="scientific">Velamenicoccus archaeovorus</name>
    <dbReference type="NCBI Taxonomy" id="1930593"/>
    <lineage>
        <taxon>Bacteria</taxon>
        <taxon>Pseudomonadati</taxon>
        <taxon>Candidatus Omnitrophota</taxon>
        <taxon>Candidatus Velamenicoccus</taxon>
    </lineage>
</organism>
<dbReference type="SUPFAM" id="SSF81301">
    <property type="entry name" value="Nucleotidyltransferase"/>
    <property type="match status" value="1"/>
</dbReference>
<dbReference type="GO" id="GO:0000049">
    <property type="term" value="F:tRNA binding"/>
    <property type="evidence" value="ECO:0007669"/>
    <property type="project" value="UniProtKB-KW"/>
</dbReference>
<dbReference type="Gene3D" id="1.10.3090.10">
    <property type="entry name" value="cca-adding enzyme, domain 2"/>
    <property type="match status" value="1"/>
</dbReference>
<keyword evidence="7" id="KW-0479">Metal-binding</keyword>
<keyword evidence="14" id="KW-1185">Reference proteome</keyword>
<keyword evidence="4 11" id="KW-0808">Transferase</keyword>
<keyword evidence="9" id="KW-0460">Magnesium</keyword>
<evidence type="ECO:0000256" key="4">
    <source>
        <dbReference type="ARBA" id="ARBA00022679"/>
    </source>
</evidence>
<evidence type="ECO:0000256" key="6">
    <source>
        <dbReference type="ARBA" id="ARBA00022695"/>
    </source>
</evidence>
<dbReference type="EMBL" id="CP019384">
    <property type="protein sequence ID" value="QAT17284.1"/>
    <property type="molecule type" value="Genomic_DNA"/>
</dbReference>
<keyword evidence="6" id="KW-0548">Nucleotidyltransferase</keyword>
<dbReference type="CDD" id="cd05398">
    <property type="entry name" value="NT_ClassII-CCAase"/>
    <property type="match status" value="1"/>
</dbReference>
<keyword evidence="3" id="KW-0820">tRNA-binding</keyword>
<gene>
    <name evidence="13" type="ORF">BU251_05835</name>
</gene>
<feature type="domain" description="Poly A polymerase head" evidence="12">
    <location>
        <begin position="34"/>
        <end position="161"/>
    </location>
</feature>
<evidence type="ECO:0000313" key="13">
    <source>
        <dbReference type="EMBL" id="QAT17284.1"/>
    </source>
</evidence>
<evidence type="ECO:0000256" key="1">
    <source>
        <dbReference type="ARBA" id="ARBA00001946"/>
    </source>
</evidence>
<dbReference type="InterPro" id="IPR052390">
    <property type="entry name" value="tRNA_nt/polyA_polymerase"/>
</dbReference>
<dbReference type="GO" id="GO:0008033">
    <property type="term" value="P:tRNA processing"/>
    <property type="evidence" value="ECO:0007669"/>
    <property type="project" value="UniProtKB-KW"/>
</dbReference>
<protein>
    <recommendedName>
        <fullName evidence="12">Poly A polymerase head domain-containing protein</fullName>
    </recommendedName>
</protein>
<dbReference type="GO" id="GO:0046872">
    <property type="term" value="F:metal ion binding"/>
    <property type="evidence" value="ECO:0007669"/>
    <property type="project" value="UniProtKB-KW"/>
</dbReference>
<evidence type="ECO:0000256" key="2">
    <source>
        <dbReference type="ARBA" id="ARBA00007265"/>
    </source>
</evidence>
<dbReference type="Proteomes" id="UP000287243">
    <property type="component" value="Chromosome"/>
</dbReference>
<evidence type="ECO:0000313" key="14">
    <source>
        <dbReference type="Proteomes" id="UP000287243"/>
    </source>
</evidence>
<evidence type="ECO:0000256" key="11">
    <source>
        <dbReference type="RuleBase" id="RU003953"/>
    </source>
</evidence>
<name>A0A410P5N5_VELA1</name>
<proteinExistence type="inferred from homology"/>